<evidence type="ECO:0000256" key="3">
    <source>
        <dbReference type="SAM" id="SignalP"/>
    </source>
</evidence>
<feature type="signal peptide" evidence="3">
    <location>
        <begin position="1"/>
        <end position="23"/>
    </location>
</feature>
<keyword evidence="4" id="KW-1185">Reference proteome</keyword>
<keyword evidence="2" id="KW-0812">Transmembrane</keyword>
<feature type="chain" id="PRO_5036996986" evidence="3">
    <location>
        <begin position="24"/>
        <end position="378"/>
    </location>
</feature>
<feature type="transmembrane region" description="Helical" evidence="2">
    <location>
        <begin position="193"/>
        <end position="217"/>
    </location>
</feature>
<reference evidence="5" key="1">
    <citation type="submission" date="2022-11" db="UniProtKB">
        <authorList>
            <consortium name="WormBaseParasite"/>
        </authorList>
    </citation>
    <scope>IDENTIFICATION</scope>
</reference>
<dbReference type="Proteomes" id="UP000887574">
    <property type="component" value="Unplaced"/>
</dbReference>
<organism evidence="4 5">
    <name type="scientific">Ditylenchus dipsaci</name>
    <dbReference type="NCBI Taxonomy" id="166011"/>
    <lineage>
        <taxon>Eukaryota</taxon>
        <taxon>Metazoa</taxon>
        <taxon>Ecdysozoa</taxon>
        <taxon>Nematoda</taxon>
        <taxon>Chromadorea</taxon>
        <taxon>Rhabditida</taxon>
        <taxon>Tylenchina</taxon>
        <taxon>Tylenchomorpha</taxon>
        <taxon>Sphaerularioidea</taxon>
        <taxon>Anguinidae</taxon>
        <taxon>Anguininae</taxon>
        <taxon>Ditylenchus</taxon>
    </lineage>
</organism>
<protein>
    <submittedName>
        <fullName evidence="5">ZP domain-containing protein</fullName>
    </submittedName>
</protein>
<dbReference type="WBParaSite" id="jg2853">
    <property type="protein sequence ID" value="jg2853"/>
    <property type="gene ID" value="jg2853"/>
</dbReference>
<evidence type="ECO:0000256" key="1">
    <source>
        <dbReference type="SAM" id="MobiDB-lite"/>
    </source>
</evidence>
<accession>A0A915E6H7</accession>
<evidence type="ECO:0000313" key="4">
    <source>
        <dbReference type="Proteomes" id="UP000887574"/>
    </source>
</evidence>
<keyword evidence="2" id="KW-1133">Transmembrane helix</keyword>
<name>A0A915E6H7_9BILA</name>
<feature type="compositionally biased region" description="Basic and acidic residues" evidence="1">
    <location>
        <begin position="266"/>
        <end position="292"/>
    </location>
</feature>
<keyword evidence="2" id="KW-0472">Membrane</keyword>
<sequence>MLWSVSKCLIAVLLGACLVNVFALEVADPPELKVTSPGSDASINVDEQNINFEMVYPSSCLTETRSDNKFRMEYGGCGIGFKLDDGSLYFEDEAPFLHRKHSIDVTIDLKNSAISFAQKGSPVKIDDKHKPQLTCKPNYKEGSNLKAMDVSASGTPNCDIKIKFKNQRYDPKSSTEIPSGGHPVASAGLGAGAWAGIGIAIFAVAALIIAAIVWFAVCAPRRRRRCTEKTANTAKPPTVSNTPMTCIVVDEKQPDAPQEVTAISQDQDKPKKLIYDKTEEKKKVSAETELRPRNFSLDSQQQRIADGHRVGRHVNPTMDDVKSDWGETVTKYKKEKSRDALPTETKKKKSEDLGSRSTITDENGSLFWISMSSIVFCL</sequence>
<proteinExistence type="predicted"/>
<feature type="compositionally biased region" description="Basic and acidic residues" evidence="1">
    <location>
        <begin position="319"/>
        <end position="354"/>
    </location>
</feature>
<feature type="region of interest" description="Disordered" evidence="1">
    <location>
        <begin position="257"/>
        <end position="356"/>
    </location>
</feature>
<evidence type="ECO:0000313" key="5">
    <source>
        <dbReference type="WBParaSite" id="jg2853"/>
    </source>
</evidence>
<evidence type="ECO:0000256" key="2">
    <source>
        <dbReference type="SAM" id="Phobius"/>
    </source>
</evidence>
<keyword evidence="3" id="KW-0732">Signal</keyword>
<dbReference type="AlphaFoldDB" id="A0A915E6H7"/>